<name>A0ABM1AET0_APLCA</name>
<gene>
    <name evidence="4" type="primary">LOC101860070</name>
</gene>
<keyword evidence="3" id="KW-1185">Reference proteome</keyword>
<dbReference type="GO" id="GO:0000502">
    <property type="term" value="C:proteasome complex"/>
    <property type="evidence" value="ECO:0007669"/>
    <property type="project" value="UniProtKB-KW"/>
</dbReference>
<comment type="similarity">
    <text evidence="2">Belongs to the POMP/UMP1 family.</text>
</comment>
<reference evidence="4" key="1">
    <citation type="submission" date="2025-08" db="UniProtKB">
        <authorList>
            <consortium name="RefSeq"/>
        </authorList>
    </citation>
    <scope>IDENTIFICATION</scope>
</reference>
<dbReference type="InterPro" id="IPR008012">
    <property type="entry name" value="Ump1"/>
</dbReference>
<evidence type="ECO:0000313" key="3">
    <source>
        <dbReference type="Proteomes" id="UP000694888"/>
    </source>
</evidence>
<keyword evidence="1" id="KW-0143">Chaperone</keyword>
<keyword evidence="4" id="KW-0647">Proteasome</keyword>
<evidence type="ECO:0000313" key="4">
    <source>
        <dbReference type="RefSeq" id="XP_012946308.2"/>
    </source>
</evidence>
<dbReference type="PANTHER" id="PTHR12828:SF3">
    <property type="entry name" value="PROTEASOME MATURATION PROTEIN"/>
    <property type="match status" value="1"/>
</dbReference>
<protein>
    <submittedName>
        <fullName evidence="4">Proteasome maturation protein</fullName>
    </submittedName>
</protein>
<proteinExistence type="inferred from homology"/>
<dbReference type="PANTHER" id="PTHR12828">
    <property type="entry name" value="PROTEASOME MATURATION PROTEIN UMP1"/>
    <property type="match status" value="1"/>
</dbReference>
<dbReference type="GeneID" id="101860070"/>
<evidence type="ECO:0000256" key="1">
    <source>
        <dbReference type="ARBA" id="ARBA00023186"/>
    </source>
</evidence>
<organism evidence="3 4">
    <name type="scientific">Aplysia californica</name>
    <name type="common">California sea hare</name>
    <dbReference type="NCBI Taxonomy" id="6500"/>
    <lineage>
        <taxon>Eukaryota</taxon>
        <taxon>Metazoa</taxon>
        <taxon>Spiralia</taxon>
        <taxon>Lophotrochozoa</taxon>
        <taxon>Mollusca</taxon>
        <taxon>Gastropoda</taxon>
        <taxon>Heterobranchia</taxon>
        <taxon>Euthyneura</taxon>
        <taxon>Tectipleura</taxon>
        <taxon>Aplysiida</taxon>
        <taxon>Aplysioidea</taxon>
        <taxon>Aplysiidae</taxon>
        <taxon>Aplysia</taxon>
    </lineage>
</organism>
<dbReference type="Pfam" id="PF05348">
    <property type="entry name" value="UMP1"/>
    <property type="match status" value="1"/>
</dbReference>
<accession>A0ABM1AET0</accession>
<evidence type="ECO:0000256" key="2">
    <source>
        <dbReference type="ARBA" id="ARBA00043974"/>
    </source>
</evidence>
<sequence length="178" mass="20212">MFSLLYFRRKHYNRKNFSVYCVFQDLDKLSTLQAFEMSGYPTLRPQPVSTKVVNLPNGPYGVPDAMLNGFQVSRASAGLQSTHPLESSEEQWHDHKFRMDCAMLKNSQGAQAPLKMHMERFVVSQVSRLPGLQSSNIMLDTLTGREDSIGFEDFLNNPADSEVMGQPHILMEKRLGLL</sequence>
<dbReference type="Proteomes" id="UP000694888">
    <property type="component" value="Unplaced"/>
</dbReference>
<dbReference type="RefSeq" id="XP_012946308.2">
    <property type="nucleotide sequence ID" value="XM_013090854.2"/>
</dbReference>